<name>A0ABT9L816_9ACTN</name>
<evidence type="ECO:0000313" key="2">
    <source>
        <dbReference type="EMBL" id="MDP9615877.1"/>
    </source>
</evidence>
<evidence type="ECO:0000313" key="3">
    <source>
        <dbReference type="Proteomes" id="UP001234880"/>
    </source>
</evidence>
<protein>
    <submittedName>
        <fullName evidence="2">Uncharacterized protein</fullName>
    </submittedName>
</protein>
<accession>A0ABT9L816</accession>
<keyword evidence="3" id="KW-1185">Reference proteome</keyword>
<evidence type="ECO:0000256" key="1">
    <source>
        <dbReference type="SAM" id="MobiDB-lite"/>
    </source>
</evidence>
<dbReference type="EMBL" id="JAURUE010000002">
    <property type="protein sequence ID" value="MDP9615877.1"/>
    <property type="molecule type" value="Genomic_DNA"/>
</dbReference>
<dbReference type="Proteomes" id="UP001234880">
    <property type="component" value="Unassembled WGS sequence"/>
</dbReference>
<organism evidence="2 3">
    <name type="scientific">Streptomyces demainii</name>
    <dbReference type="NCBI Taxonomy" id="588122"/>
    <lineage>
        <taxon>Bacteria</taxon>
        <taxon>Bacillati</taxon>
        <taxon>Actinomycetota</taxon>
        <taxon>Actinomycetes</taxon>
        <taxon>Kitasatosporales</taxon>
        <taxon>Streptomycetaceae</taxon>
        <taxon>Streptomyces</taxon>
    </lineage>
</organism>
<dbReference type="RefSeq" id="WP_258408097.1">
    <property type="nucleotide sequence ID" value="NZ_JAURUE010000002.1"/>
</dbReference>
<proteinExistence type="predicted"/>
<comment type="caution">
    <text evidence="2">The sequence shown here is derived from an EMBL/GenBank/DDBJ whole genome shotgun (WGS) entry which is preliminary data.</text>
</comment>
<gene>
    <name evidence="2" type="ORF">JOF35_008215</name>
</gene>
<feature type="region of interest" description="Disordered" evidence="1">
    <location>
        <begin position="1"/>
        <end position="25"/>
    </location>
</feature>
<reference evidence="2 3" key="1">
    <citation type="submission" date="2023-07" db="EMBL/GenBank/DDBJ databases">
        <title>Sequencing the genomes of 1000 actinobacteria strains.</title>
        <authorList>
            <person name="Klenk H.-P."/>
        </authorList>
    </citation>
    <scope>NUCLEOTIDE SEQUENCE [LARGE SCALE GENOMIC DNA]</scope>
    <source>
        <strain evidence="2 3">DSM 41600</strain>
    </source>
</reference>
<sequence length="40" mass="3712">MTAHDVLITGGELASSGAAGHTRTGAGVAEDVCAANAGTA</sequence>